<gene>
    <name evidence="2" type="ORF">T265_13184</name>
</gene>
<dbReference type="SUPFAM" id="SSF55797">
    <property type="entry name" value="PR-1-like"/>
    <property type="match status" value="1"/>
</dbReference>
<dbReference type="GO" id="GO:0005576">
    <property type="term" value="C:extracellular region"/>
    <property type="evidence" value="ECO:0007669"/>
    <property type="project" value="InterPro"/>
</dbReference>
<proteinExistence type="predicted"/>
<dbReference type="KEGG" id="ovi:T265_13184"/>
<dbReference type="InterPro" id="IPR018244">
    <property type="entry name" value="Allrgn_V5/Tpx1_CS"/>
</dbReference>
<evidence type="ECO:0000259" key="1">
    <source>
        <dbReference type="Pfam" id="PF00188"/>
    </source>
</evidence>
<sequence length="151" mass="17316">PVTLWFEEHKLYTFAKVTDTNIKGTGHYTQVIWETTTNLGCHQHLCNPLIDGTGNNIGTMYFSLVVDQMAVDLFAELGNWLANVSSSYEETSSVRSWLSIILVDMVSTQHHASETLSPEKFRDLHNAFRKMILNGSVPDRRKCQFWFWTIS</sequence>
<dbReference type="Gene3D" id="3.40.33.10">
    <property type="entry name" value="CAP"/>
    <property type="match status" value="1"/>
</dbReference>
<accession>A0A074ZSF4</accession>
<reference evidence="2 3" key="1">
    <citation type="submission" date="2013-11" db="EMBL/GenBank/DDBJ databases">
        <title>Opisthorchis viverrini - life in the bile duct.</title>
        <authorList>
            <person name="Young N.D."/>
            <person name="Nagarajan N."/>
            <person name="Lin S.J."/>
            <person name="Korhonen P.K."/>
            <person name="Jex A.R."/>
            <person name="Hall R.S."/>
            <person name="Safavi-Hemami H."/>
            <person name="Kaewkong W."/>
            <person name="Bertrand D."/>
            <person name="Gao S."/>
            <person name="Seet Q."/>
            <person name="Wongkham S."/>
            <person name="Teh B.T."/>
            <person name="Wongkham C."/>
            <person name="Intapan P.M."/>
            <person name="Maleewong W."/>
            <person name="Yang X."/>
            <person name="Hu M."/>
            <person name="Wang Z."/>
            <person name="Hofmann A."/>
            <person name="Sternberg P.W."/>
            <person name="Tan P."/>
            <person name="Wang J."/>
            <person name="Gasser R.B."/>
        </authorList>
    </citation>
    <scope>NUCLEOTIDE SEQUENCE [LARGE SCALE GENOMIC DNA]</scope>
</reference>
<name>A0A074ZSF4_OPIVI</name>
<dbReference type="RefSeq" id="XP_009165914.1">
    <property type="nucleotide sequence ID" value="XM_009167650.1"/>
</dbReference>
<evidence type="ECO:0000313" key="3">
    <source>
        <dbReference type="Proteomes" id="UP000054324"/>
    </source>
</evidence>
<dbReference type="EMBL" id="KL596662">
    <property type="protein sequence ID" value="KER30358.1"/>
    <property type="molecule type" value="Genomic_DNA"/>
</dbReference>
<feature type="domain" description="SCP" evidence="1">
    <location>
        <begin position="2"/>
        <end position="47"/>
    </location>
</feature>
<evidence type="ECO:0000313" key="2">
    <source>
        <dbReference type="EMBL" id="KER30358.1"/>
    </source>
</evidence>
<dbReference type="Proteomes" id="UP000054324">
    <property type="component" value="Unassembled WGS sequence"/>
</dbReference>
<dbReference type="Pfam" id="PF00188">
    <property type="entry name" value="CAP"/>
    <property type="match status" value="1"/>
</dbReference>
<feature type="non-terminal residue" evidence="2">
    <location>
        <position position="1"/>
    </location>
</feature>
<organism evidence="2 3">
    <name type="scientific">Opisthorchis viverrini</name>
    <name type="common">Southeast Asian liver fluke</name>
    <dbReference type="NCBI Taxonomy" id="6198"/>
    <lineage>
        <taxon>Eukaryota</taxon>
        <taxon>Metazoa</taxon>
        <taxon>Spiralia</taxon>
        <taxon>Lophotrochozoa</taxon>
        <taxon>Platyhelminthes</taxon>
        <taxon>Trematoda</taxon>
        <taxon>Digenea</taxon>
        <taxon>Opisthorchiida</taxon>
        <taxon>Opisthorchiata</taxon>
        <taxon>Opisthorchiidae</taxon>
        <taxon>Opisthorchis</taxon>
    </lineage>
</organism>
<dbReference type="GeneID" id="20327352"/>
<dbReference type="AlphaFoldDB" id="A0A074ZSF4"/>
<keyword evidence="3" id="KW-1185">Reference proteome</keyword>
<dbReference type="InterPro" id="IPR014044">
    <property type="entry name" value="CAP_dom"/>
</dbReference>
<protein>
    <recommendedName>
        <fullName evidence="1">SCP domain-containing protein</fullName>
    </recommendedName>
</protein>
<dbReference type="InterPro" id="IPR035940">
    <property type="entry name" value="CAP_sf"/>
</dbReference>
<dbReference type="OrthoDB" id="674273at2759"/>
<dbReference type="PROSITE" id="PS01009">
    <property type="entry name" value="CRISP_1"/>
    <property type="match status" value="1"/>
</dbReference>
<feature type="non-terminal residue" evidence="2">
    <location>
        <position position="151"/>
    </location>
</feature>
<dbReference type="CTD" id="20327352"/>